<comment type="caution">
    <text evidence="3">The sequence shown here is derived from an EMBL/GenBank/DDBJ whole genome shotgun (WGS) entry which is preliminary data.</text>
</comment>
<dbReference type="Proteomes" id="UP001515480">
    <property type="component" value="Unassembled WGS sequence"/>
</dbReference>
<gene>
    <name evidence="3" type="ORF">AB1Y20_017166</name>
</gene>
<evidence type="ECO:0000313" key="3">
    <source>
        <dbReference type="EMBL" id="KAL1495307.1"/>
    </source>
</evidence>
<sequence length="246" mass="26397">MRAAPPLPLLAALLTLPPSHPLTTHQRVLPYSSHPSPSSNPPLPLHSPPFPSRRAALPSLPLLLPLPFLLLSPSRALASPPPSPPPSCVWESWVYDGAVDAAVRHVRSLLLRCGEARLSSQSPDKRYMRYRFEGADAAGSYVDDCQFYLVPTGADAGAAVVLCRASPPAASPLAAARSRRRLREVRRLLGWTARASGQGDAFQSFRVLEQMFGAAPLAQKGEPLDEEQLRALRALANEGGGALSLL</sequence>
<dbReference type="EMBL" id="JBGBPQ010000033">
    <property type="protein sequence ID" value="KAL1495307.1"/>
    <property type="molecule type" value="Genomic_DNA"/>
</dbReference>
<evidence type="ECO:0000313" key="4">
    <source>
        <dbReference type="Proteomes" id="UP001515480"/>
    </source>
</evidence>
<reference evidence="3 4" key="1">
    <citation type="journal article" date="2024" name="Science">
        <title>Giant polyketide synthase enzymes in the biosynthesis of giant marine polyether toxins.</title>
        <authorList>
            <person name="Fallon T.R."/>
            <person name="Shende V.V."/>
            <person name="Wierzbicki I.H."/>
            <person name="Pendleton A.L."/>
            <person name="Watervoot N.F."/>
            <person name="Auber R.P."/>
            <person name="Gonzalez D.J."/>
            <person name="Wisecaver J.H."/>
            <person name="Moore B.S."/>
        </authorList>
    </citation>
    <scope>NUCLEOTIDE SEQUENCE [LARGE SCALE GENOMIC DNA]</scope>
    <source>
        <strain evidence="3 4">12B1</strain>
    </source>
</reference>
<feature type="region of interest" description="Disordered" evidence="1">
    <location>
        <begin position="24"/>
        <end position="47"/>
    </location>
</feature>
<feature type="signal peptide" evidence="2">
    <location>
        <begin position="1"/>
        <end position="21"/>
    </location>
</feature>
<protein>
    <submittedName>
        <fullName evidence="3">Uncharacterized protein</fullName>
    </submittedName>
</protein>
<evidence type="ECO:0000256" key="1">
    <source>
        <dbReference type="SAM" id="MobiDB-lite"/>
    </source>
</evidence>
<evidence type="ECO:0000256" key="2">
    <source>
        <dbReference type="SAM" id="SignalP"/>
    </source>
</evidence>
<feature type="compositionally biased region" description="Low complexity" evidence="1">
    <location>
        <begin position="24"/>
        <end position="37"/>
    </location>
</feature>
<name>A0AB34I9E4_PRYPA</name>
<organism evidence="3 4">
    <name type="scientific">Prymnesium parvum</name>
    <name type="common">Toxic golden alga</name>
    <dbReference type="NCBI Taxonomy" id="97485"/>
    <lineage>
        <taxon>Eukaryota</taxon>
        <taxon>Haptista</taxon>
        <taxon>Haptophyta</taxon>
        <taxon>Prymnesiophyceae</taxon>
        <taxon>Prymnesiales</taxon>
        <taxon>Prymnesiaceae</taxon>
        <taxon>Prymnesium</taxon>
    </lineage>
</organism>
<feature type="compositionally biased region" description="Pro residues" evidence="1">
    <location>
        <begin position="38"/>
        <end position="47"/>
    </location>
</feature>
<feature type="chain" id="PRO_5044232872" evidence="2">
    <location>
        <begin position="22"/>
        <end position="246"/>
    </location>
</feature>
<proteinExistence type="predicted"/>
<dbReference type="AlphaFoldDB" id="A0AB34I9E4"/>
<keyword evidence="2" id="KW-0732">Signal</keyword>
<accession>A0AB34I9E4</accession>
<keyword evidence="4" id="KW-1185">Reference proteome</keyword>